<accession>A0ABW0NCG1</accession>
<protein>
    <submittedName>
        <fullName evidence="1">Uncharacterized protein</fullName>
    </submittedName>
</protein>
<comment type="caution">
    <text evidence="1">The sequence shown here is derived from an EMBL/GenBank/DDBJ whole genome shotgun (WGS) entry which is preliminary data.</text>
</comment>
<sequence>MSYSLKLYDADGVSQLQHQQAEQRFRQALEGALGDESLVAPVYAAYLRIVGAYGDSPDPESLSDAERAVFEQWQAAESAAVAAAFGPNRYMGDAMYEIAF</sequence>
<dbReference type="RefSeq" id="WP_376849672.1">
    <property type="nucleotide sequence ID" value="NZ_JBHSMF010000006.1"/>
</dbReference>
<name>A0ABW0NCG1_9BURK</name>
<organism evidence="1 2">
    <name type="scientific">Caenimonas terrae</name>
    <dbReference type="NCBI Taxonomy" id="696074"/>
    <lineage>
        <taxon>Bacteria</taxon>
        <taxon>Pseudomonadati</taxon>
        <taxon>Pseudomonadota</taxon>
        <taxon>Betaproteobacteria</taxon>
        <taxon>Burkholderiales</taxon>
        <taxon>Comamonadaceae</taxon>
        <taxon>Caenimonas</taxon>
    </lineage>
</organism>
<evidence type="ECO:0000313" key="1">
    <source>
        <dbReference type="EMBL" id="MFC5497590.1"/>
    </source>
</evidence>
<proteinExistence type="predicted"/>
<dbReference type="EMBL" id="JBHSMF010000006">
    <property type="protein sequence ID" value="MFC5497590.1"/>
    <property type="molecule type" value="Genomic_DNA"/>
</dbReference>
<evidence type="ECO:0000313" key="2">
    <source>
        <dbReference type="Proteomes" id="UP001596037"/>
    </source>
</evidence>
<keyword evidence="2" id="KW-1185">Reference proteome</keyword>
<reference evidence="2" key="1">
    <citation type="journal article" date="2019" name="Int. J. Syst. Evol. Microbiol.">
        <title>The Global Catalogue of Microorganisms (GCM) 10K type strain sequencing project: providing services to taxonomists for standard genome sequencing and annotation.</title>
        <authorList>
            <consortium name="The Broad Institute Genomics Platform"/>
            <consortium name="The Broad Institute Genome Sequencing Center for Infectious Disease"/>
            <person name="Wu L."/>
            <person name="Ma J."/>
        </authorList>
    </citation>
    <scope>NUCLEOTIDE SEQUENCE [LARGE SCALE GENOMIC DNA]</scope>
    <source>
        <strain evidence="2">CCUG 57401</strain>
    </source>
</reference>
<dbReference type="Proteomes" id="UP001596037">
    <property type="component" value="Unassembled WGS sequence"/>
</dbReference>
<gene>
    <name evidence="1" type="ORF">ACFPOE_08605</name>
</gene>